<feature type="region of interest" description="Disordered" evidence="1">
    <location>
        <begin position="1"/>
        <end position="20"/>
    </location>
</feature>
<name>A0A6A4S383_SCOMX</name>
<evidence type="ECO:0000313" key="3">
    <source>
        <dbReference type="Proteomes" id="UP000438429"/>
    </source>
</evidence>
<gene>
    <name evidence="2" type="ORF">F2P81_022512</name>
</gene>
<protein>
    <submittedName>
        <fullName evidence="2">Uncharacterized protein</fullName>
    </submittedName>
</protein>
<accession>A0A6A4S383</accession>
<evidence type="ECO:0000313" key="2">
    <source>
        <dbReference type="EMBL" id="KAF0025631.1"/>
    </source>
</evidence>
<reference evidence="2 3" key="1">
    <citation type="submission" date="2019-06" db="EMBL/GenBank/DDBJ databases">
        <title>Draft genomes of female and male turbot (Scophthalmus maximus).</title>
        <authorList>
            <person name="Xu H."/>
            <person name="Xu X.-W."/>
            <person name="Shao C."/>
            <person name="Chen S."/>
        </authorList>
    </citation>
    <scope>NUCLEOTIDE SEQUENCE [LARGE SCALE GENOMIC DNA]</scope>
    <source>
        <strain evidence="2">Ysfricsl-2016a</strain>
        <tissue evidence="2">Blood</tissue>
    </source>
</reference>
<organism evidence="2 3">
    <name type="scientific">Scophthalmus maximus</name>
    <name type="common">Turbot</name>
    <name type="synonym">Psetta maxima</name>
    <dbReference type="NCBI Taxonomy" id="52904"/>
    <lineage>
        <taxon>Eukaryota</taxon>
        <taxon>Metazoa</taxon>
        <taxon>Chordata</taxon>
        <taxon>Craniata</taxon>
        <taxon>Vertebrata</taxon>
        <taxon>Euteleostomi</taxon>
        <taxon>Actinopterygii</taxon>
        <taxon>Neopterygii</taxon>
        <taxon>Teleostei</taxon>
        <taxon>Neoteleostei</taxon>
        <taxon>Acanthomorphata</taxon>
        <taxon>Carangaria</taxon>
        <taxon>Pleuronectiformes</taxon>
        <taxon>Pleuronectoidei</taxon>
        <taxon>Scophthalmidae</taxon>
        <taxon>Scophthalmus</taxon>
    </lineage>
</organism>
<sequence length="96" mass="10619">MIHTRAARRRDPCANLGVDGRENKTAIRPKLCIAAVDVSALVSSGHSEINTRDDVEKKGHRSNMDHSPVIQSVVNVMGEEEWPPAAVLIMPLRCHR</sequence>
<evidence type="ECO:0000256" key="1">
    <source>
        <dbReference type="SAM" id="MobiDB-lite"/>
    </source>
</evidence>
<dbReference type="EMBL" id="VEVO01000020">
    <property type="protein sequence ID" value="KAF0025631.1"/>
    <property type="molecule type" value="Genomic_DNA"/>
</dbReference>
<dbReference type="Proteomes" id="UP000438429">
    <property type="component" value="Unassembled WGS sequence"/>
</dbReference>
<comment type="caution">
    <text evidence="2">The sequence shown here is derived from an EMBL/GenBank/DDBJ whole genome shotgun (WGS) entry which is preliminary data.</text>
</comment>
<proteinExistence type="predicted"/>
<dbReference type="AlphaFoldDB" id="A0A6A4S383"/>